<evidence type="ECO:0000313" key="2">
    <source>
        <dbReference type="EMBL" id="KAF3845475.1"/>
    </source>
</evidence>
<dbReference type="AlphaFoldDB" id="A0A7J5Y7R4"/>
<accession>A0A7J5Y7R4</accession>
<dbReference type="Proteomes" id="UP000518266">
    <property type="component" value="Unassembled WGS sequence"/>
</dbReference>
<name>A0A7J5Y7R4_DISMA</name>
<feature type="compositionally biased region" description="Basic and acidic residues" evidence="1">
    <location>
        <begin position="40"/>
        <end position="49"/>
    </location>
</feature>
<reference evidence="2 3" key="1">
    <citation type="submission" date="2020-03" db="EMBL/GenBank/DDBJ databases">
        <title>Dissostichus mawsoni Genome sequencing and assembly.</title>
        <authorList>
            <person name="Park H."/>
        </authorList>
    </citation>
    <scope>NUCLEOTIDE SEQUENCE [LARGE SCALE GENOMIC DNA]</scope>
    <source>
        <strain evidence="2">DM0001</strain>
        <tissue evidence="2">Muscle</tissue>
    </source>
</reference>
<keyword evidence="3" id="KW-1185">Reference proteome</keyword>
<comment type="caution">
    <text evidence="2">The sequence shown here is derived from an EMBL/GenBank/DDBJ whole genome shotgun (WGS) entry which is preliminary data.</text>
</comment>
<protein>
    <submittedName>
        <fullName evidence="2">Uncharacterized protein</fullName>
    </submittedName>
</protein>
<proteinExistence type="predicted"/>
<sequence>MEDSVLQKERPPGQTGTIIDLITFSVGAETRRHNKHPLVNKREEQEEGKSQATGLDLIRSRYHTEGSCYTAVRFIAQRGNVSPAFHLGEKQGEEGGKKYPSKV</sequence>
<evidence type="ECO:0000313" key="3">
    <source>
        <dbReference type="Proteomes" id="UP000518266"/>
    </source>
</evidence>
<evidence type="ECO:0000256" key="1">
    <source>
        <dbReference type="SAM" id="MobiDB-lite"/>
    </source>
</evidence>
<feature type="region of interest" description="Disordered" evidence="1">
    <location>
        <begin position="32"/>
        <end position="52"/>
    </location>
</feature>
<gene>
    <name evidence="2" type="ORF">F7725_008638</name>
</gene>
<organism evidence="2 3">
    <name type="scientific">Dissostichus mawsoni</name>
    <name type="common">Antarctic cod</name>
    <dbReference type="NCBI Taxonomy" id="36200"/>
    <lineage>
        <taxon>Eukaryota</taxon>
        <taxon>Metazoa</taxon>
        <taxon>Chordata</taxon>
        <taxon>Craniata</taxon>
        <taxon>Vertebrata</taxon>
        <taxon>Euteleostomi</taxon>
        <taxon>Actinopterygii</taxon>
        <taxon>Neopterygii</taxon>
        <taxon>Teleostei</taxon>
        <taxon>Neoteleostei</taxon>
        <taxon>Acanthomorphata</taxon>
        <taxon>Eupercaria</taxon>
        <taxon>Perciformes</taxon>
        <taxon>Notothenioidei</taxon>
        <taxon>Nototheniidae</taxon>
        <taxon>Dissostichus</taxon>
    </lineage>
</organism>
<dbReference type="EMBL" id="JAAKFY010000015">
    <property type="protein sequence ID" value="KAF3845475.1"/>
    <property type="molecule type" value="Genomic_DNA"/>
</dbReference>